<gene>
    <name evidence="1" type="ORF">LCGC14_1036740</name>
</gene>
<organism evidence="1">
    <name type="scientific">marine sediment metagenome</name>
    <dbReference type="NCBI Taxonomy" id="412755"/>
    <lineage>
        <taxon>unclassified sequences</taxon>
        <taxon>metagenomes</taxon>
        <taxon>ecological metagenomes</taxon>
    </lineage>
</organism>
<feature type="non-terminal residue" evidence="1">
    <location>
        <position position="1"/>
    </location>
</feature>
<reference evidence="1" key="1">
    <citation type="journal article" date="2015" name="Nature">
        <title>Complex archaea that bridge the gap between prokaryotes and eukaryotes.</title>
        <authorList>
            <person name="Spang A."/>
            <person name="Saw J.H."/>
            <person name="Jorgensen S.L."/>
            <person name="Zaremba-Niedzwiedzka K."/>
            <person name="Martijn J."/>
            <person name="Lind A.E."/>
            <person name="van Eijk R."/>
            <person name="Schleper C."/>
            <person name="Guy L."/>
            <person name="Ettema T.J."/>
        </authorList>
    </citation>
    <scope>NUCLEOTIDE SEQUENCE</scope>
</reference>
<dbReference type="EMBL" id="LAZR01004246">
    <property type="protein sequence ID" value="KKN10411.1"/>
    <property type="molecule type" value="Genomic_DNA"/>
</dbReference>
<accession>A0A0F9QB72</accession>
<evidence type="ECO:0000313" key="1">
    <source>
        <dbReference type="EMBL" id="KKN10411.1"/>
    </source>
</evidence>
<dbReference type="AlphaFoldDB" id="A0A0F9QB72"/>
<comment type="caution">
    <text evidence="1">The sequence shown here is derived from an EMBL/GenBank/DDBJ whole genome shotgun (WGS) entry which is preliminary data.</text>
</comment>
<name>A0A0F9QB72_9ZZZZ</name>
<protein>
    <submittedName>
        <fullName evidence="1">Uncharacterized protein</fullName>
    </submittedName>
</protein>
<proteinExistence type="predicted"/>
<sequence length="99" mass="11404">DDPNSQDGYNESRYGLKETAMDKTWRRPLLSRNIVFLISSEQTISPTEGNNEGKPANTYYFALEIIMAKKTKKKRLELVTRVICGDTKYKKSQSAKRIK</sequence>